<feature type="non-terminal residue" evidence="8">
    <location>
        <position position="1"/>
    </location>
</feature>
<feature type="domain" description="C2H2-type" evidence="7">
    <location>
        <begin position="78"/>
        <end position="101"/>
    </location>
</feature>
<feature type="domain" description="C2H2-type" evidence="7">
    <location>
        <begin position="105"/>
        <end position="133"/>
    </location>
</feature>
<keyword evidence="1" id="KW-0479">Metal-binding</keyword>
<dbReference type="EMBL" id="CAKXAJ010018829">
    <property type="protein sequence ID" value="CAH2217942.1"/>
    <property type="molecule type" value="Genomic_DNA"/>
</dbReference>
<evidence type="ECO:0000256" key="5">
    <source>
        <dbReference type="PROSITE-ProRule" id="PRU00042"/>
    </source>
</evidence>
<feature type="compositionally biased region" description="Acidic residues" evidence="6">
    <location>
        <begin position="190"/>
        <end position="200"/>
    </location>
</feature>
<dbReference type="PROSITE" id="PS50157">
    <property type="entry name" value="ZINC_FINGER_C2H2_2"/>
    <property type="match status" value="2"/>
</dbReference>
<evidence type="ECO:0000256" key="4">
    <source>
        <dbReference type="ARBA" id="ARBA00022833"/>
    </source>
</evidence>
<dbReference type="PANTHER" id="PTHR24379">
    <property type="entry name" value="KRAB AND ZINC FINGER DOMAIN-CONTAINING"/>
    <property type="match status" value="1"/>
</dbReference>
<dbReference type="Pfam" id="PF00096">
    <property type="entry name" value="zf-C2H2"/>
    <property type="match status" value="1"/>
</dbReference>
<keyword evidence="3 5" id="KW-0863">Zinc-finger</keyword>
<proteinExistence type="predicted"/>
<evidence type="ECO:0000256" key="3">
    <source>
        <dbReference type="ARBA" id="ARBA00022771"/>
    </source>
</evidence>
<dbReference type="SMART" id="SM00355">
    <property type="entry name" value="ZnF_C2H2"/>
    <property type="match status" value="5"/>
</dbReference>
<comment type="caution">
    <text evidence="8">The sequence shown here is derived from an EMBL/GenBank/DDBJ whole genome shotgun (WGS) entry which is preliminary data.</text>
</comment>
<evidence type="ECO:0000256" key="6">
    <source>
        <dbReference type="SAM" id="MobiDB-lite"/>
    </source>
</evidence>
<dbReference type="OrthoDB" id="6877731at2759"/>
<keyword evidence="9" id="KW-1185">Reference proteome</keyword>
<sequence>YRGFGSANTYEAHIKKHSRKFGQFQCQVCKIYLESNSKLRLHTVQYHNTRFSCNRCSFVTNHKNLAVNHGRWHRGFTFKCPHCEEEYTKKSSYFSHLRQRHPSDIVCRLCGFFFINQKGLQVHTNLRHRNEKKENLDGPLCEPCNIRFASNYAYQQHLSVSPRHIISRFLGQQKQDSIEESAHGTTGENELVECEQDESH</sequence>
<dbReference type="AlphaFoldDB" id="A0A8S4QRB7"/>
<dbReference type="PANTHER" id="PTHR24379:SF121">
    <property type="entry name" value="C2H2-TYPE DOMAIN-CONTAINING PROTEIN"/>
    <property type="match status" value="1"/>
</dbReference>
<keyword evidence="2" id="KW-0677">Repeat</keyword>
<evidence type="ECO:0000256" key="1">
    <source>
        <dbReference type="ARBA" id="ARBA00022723"/>
    </source>
</evidence>
<keyword evidence="4" id="KW-0862">Zinc</keyword>
<dbReference type="PROSITE" id="PS00028">
    <property type="entry name" value="ZINC_FINGER_C2H2_1"/>
    <property type="match status" value="3"/>
</dbReference>
<dbReference type="Gene3D" id="3.30.160.60">
    <property type="entry name" value="Classic Zinc Finger"/>
    <property type="match status" value="1"/>
</dbReference>
<dbReference type="GO" id="GO:0008270">
    <property type="term" value="F:zinc ion binding"/>
    <property type="evidence" value="ECO:0007669"/>
    <property type="project" value="UniProtKB-KW"/>
</dbReference>
<organism evidence="8 9">
    <name type="scientific">Pararge aegeria aegeria</name>
    <dbReference type="NCBI Taxonomy" id="348720"/>
    <lineage>
        <taxon>Eukaryota</taxon>
        <taxon>Metazoa</taxon>
        <taxon>Ecdysozoa</taxon>
        <taxon>Arthropoda</taxon>
        <taxon>Hexapoda</taxon>
        <taxon>Insecta</taxon>
        <taxon>Pterygota</taxon>
        <taxon>Neoptera</taxon>
        <taxon>Endopterygota</taxon>
        <taxon>Lepidoptera</taxon>
        <taxon>Glossata</taxon>
        <taxon>Ditrysia</taxon>
        <taxon>Papilionoidea</taxon>
        <taxon>Nymphalidae</taxon>
        <taxon>Satyrinae</taxon>
        <taxon>Satyrini</taxon>
        <taxon>Parargina</taxon>
        <taxon>Pararge</taxon>
    </lineage>
</organism>
<evidence type="ECO:0000313" key="8">
    <source>
        <dbReference type="EMBL" id="CAH2217942.1"/>
    </source>
</evidence>
<feature type="region of interest" description="Disordered" evidence="6">
    <location>
        <begin position="176"/>
        <end position="200"/>
    </location>
</feature>
<accession>A0A8S4QRB7</accession>
<gene>
    <name evidence="8" type="primary">jg27105</name>
    <name evidence="8" type="ORF">PAEG_LOCUS5818</name>
</gene>
<dbReference type="Pfam" id="PF12874">
    <property type="entry name" value="zf-met"/>
    <property type="match status" value="1"/>
</dbReference>
<name>A0A8S4QRB7_9NEOP</name>
<evidence type="ECO:0000259" key="7">
    <source>
        <dbReference type="PROSITE" id="PS50157"/>
    </source>
</evidence>
<evidence type="ECO:0000313" key="9">
    <source>
        <dbReference type="Proteomes" id="UP000838756"/>
    </source>
</evidence>
<protein>
    <submittedName>
        <fullName evidence="8">Jg27105 protein</fullName>
    </submittedName>
</protein>
<reference evidence="8" key="1">
    <citation type="submission" date="2022-03" db="EMBL/GenBank/DDBJ databases">
        <authorList>
            <person name="Lindestad O."/>
        </authorList>
    </citation>
    <scope>NUCLEOTIDE SEQUENCE</scope>
</reference>
<dbReference type="Proteomes" id="UP000838756">
    <property type="component" value="Unassembled WGS sequence"/>
</dbReference>
<dbReference type="InterPro" id="IPR013087">
    <property type="entry name" value="Znf_C2H2_type"/>
</dbReference>
<evidence type="ECO:0000256" key="2">
    <source>
        <dbReference type="ARBA" id="ARBA00022737"/>
    </source>
</evidence>